<sequence>MSNGPSSTSNPRAKLNNPANQQAARVLMQELQSLQKEKTEGFTAKLVQDDNLFEWEVAIFGPPDTLYAGGYYKAIMNILHPQTDNQRSGELPSERWNPTQNAYSVLMSIISLLNEPNTNSPANVEASIMYRRWKEKGDKEYERIIKEGVEASRPDAARDGVKVPTTMAEYCVAKPPALKDKPPLPPILDFNFDDDGDEPFDYTSEEENAPADVIINGRTRTPPGS</sequence>
<dbReference type="Pfam" id="PF00179">
    <property type="entry name" value="UQ_con"/>
    <property type="match status" value="2"/>
</dbReference>
<feature type="region of interest" description="Disordered" evidence="1">
    <location>
        <begin position="176"/>
        <end position="225"/>
    </location>
</feature>
<accession>A0A1D1UHP0</accession>
<reference evidence="3 4" key="1">
    <citation type="journal article" date="2016" name="Nat. Commun.">
        <title>Extremotolerant tardigrade genome and improved radiotolerance of human cultured cells by tardigrade-unique protein.</title>
        <authorList>
            <person name="Hashimoto T."/>
            <person name="Horikawa D.D."/>
            <person name="Saito Y."/>
            <person name="Kuwahara H."/>
            <person name="Kozuka-Hata H."/>
            <person name="Shin-I T."/>
            <person name="Minakuchi Y."/>
            <person name="Ohishi K."/>
            <person name="Motoyama A."/>
            <person name="Aizu T."/>
            <person name="Enomoto A."/>
            <person name="Kondo K."/>
            <person name="Tanaka S."/>
            <person name="Hara Y."/>
            <person name="Koshikawa S."/>
            <person name="Sagara H."/>
            <person name="Miura T."/>
            <person name="Yokobori S."/>
            <person name="Miyagawa K."/>
            <person name="Suzuki Y."/>
            <person name="Kubo T."/>
            <person name="Oyama M."/>
            <person name="Kohara Y."/>
            <person name="Fujiyama A."/>
            <person name="Arakawa K."/>
            <person name="Katayama T."/>
            <person name="Toyoda A."/>
            <person name="Kunieda T."/>
        </authorList>
    </citation>
    <scope>NUCLEOTIDE SEQUENCE [LARGE SCALE GENOMIC DNA]</scope>
    <source>
        <strain evidence="3 4">YOKOZUNA-1</strain>
    </source>
</reference>
<feature type="region of interest" description="Disordered" evidence="1">
    <location>
        <begin position="1"/>
        <end position="21"/>
    </location>
</feature>
<evidence type="ECO:0000259" key="2">
    <source>
        <dbReference type="PROSITE" id="PS50127"/>
    </source>
</evidence>
<dbReference type="AlphaFoldDB" id="A0A1D1UHP0"/>
<evidence type="ECO:0000256" key="1">
    <source>
        <dbReference type="SAM" id="MobiDB-lite"/>
    </source>
</evidence>
<dbReference type="PANTHER" id="PTHR24067">
    <property type="entry name" value="UBIQUITIN-CONJUGATING ENZYME E2"/>
    <property type="match status" value="1"/>
</dbReference>
<dbReference type="Gene3D" id="3.10.110.10">
    <property type="entry name" value="Ubiquitin Conjugating Enzyme"/>
    <property type="match status" value="2"/>
</dbReference>
<feature type="domain" description="UBC core" evidence="2">
    <location>
        <begin position="22"/>
        <end position="177"/>
    </location>
</feature>
<evidence type="ECO:0000313" key="3">
    <source>
        <dbReference type="EMBL" id="GAU87152.1"/>
    </source>
</evidence>
<name>A0A1D1UHP0_RAMVA</name>
<dbReference type="OrthoDB" id="19692at2759"/>
<feature type="compositionally biased region" description="Acidic residues" evidence="1">
    <location>
        <begin position="191"/>
        <end position="209"/>
    </location>
</feature>
<proteinExistence type="predicted"/>
<dbReference type="Proteomes" id="UP000186922">
    <property type="component" value="Unassembled WGS sequence"/>
</dbReference>
<comment type="caution">
    <text evidence="3">The sequence shown here is derived from an EMBL/GenBank/DDBJ whole genome shotgun (WGS) entry which is preliminary data.</text>
</comment>
<dbReference type="EMBL" id="BDGG01000001">
    <property type="protein sequence ID" value="GAU87152.1"/>
    <property type="molecule type" value="Genomic_DNA"/>
</dbReference>
<gene>
    <name evidence="3" type="primary">RvY_00045-1</name>
    <name evidence="3" type="synonym">RvY_00045.1</name>
    <name evidence="3" type="ORF">RvY_00045</name>
</gene>
<evidence type="ECO:0000313" key="4">
    <source>
        <dbReference type="Proteomes" id="UP000186922"/>
    </source>
</evidence>
<keyword evidence="4" id="KW-1185">Reference proteome</keyword>
<dbReference type="InterPro" id="IPR050113">
    <property type="entry name" value="Ub_conjugating_enzyme"/>
</dbReference>
<dbReference type="STRING" id="947166.A0A1D1UHP0"/>
<dbReference type="PROSITE" id="PS50127">
    <property type="entry name" value="UBC_2"/>
    <property type="match status" value="1"/>
</dbReference>
<dbReference type="InterPro" id="IPR016135">
    <property type="entry name" value="UBQ-conjugating_enzyme/RWD"/>
</dbReference>
<dbReference type="InterPro" id="IPR000608">
    <property type="entry name" value="UBC"/>
</dbReference>
<protein>
    <recommendedName>
        <fullName evidence="2">UBC core domain-containing protein</fullName>
    </recommendedName>
</protein>
<organism evidence="3 4">
    <name type="scientific">Ramazzottius varieornatus</name>
    <name type="common">Water bear</name>
    <name type="synonym">Tardigrade</name>
    <dbReference type="NCBI Taxonomy" id="947166"/>
    <lineage>
        <taxon>Eukaryota</taxon>
        <taxon>Metazoa</taxon>
        <taxon>Ecdysozoa</taxon>
        <taxon>Tardigrada</taxon>
        <taxon>Eutardigrada</taxon>
        <taxon>Parachela</taxon>
        <taxon>Hypsibioidea</taxon>
        <taxon>Ramazzottiidae</taxon>
        <taxon>Ramazzottius</taxon>
    </lineage>
</organism>
<dbReference type="SUPFAM" id="SSF54495">
    <property type="entry name" value="UBC-like"/>
    <property type="match status" value="1"/>
</dbReference>
<dbReference type="SMART" id="SM00212">
    <property type="entry name" value="UBCc"/>
    <property type="match status" value="1"/>
</dbReference>